<organism evidence="1 2">
    <name type="scientific">Aspergillus tanneri</name>
    <dbReference type="NCBI Taxonomy" id="1220188"/>
    <lineage>
        <taxon>Eukaryota</taxon>
        <taxon>Fungi</taxon>
        <taxon>Dikarya</taxon>
        <taxon>Ascomycota</taxon>
        <taxon>Pezizomycotina</taxon>
        <taxon>Eurotiomycetes</taxon>
        <taxon>Eurotiomycetidae</taxon>
        <taxon>Eurotiales</taxon>
        <taxon>Aspergillaceae</taxon>
        <taxon>Aspergillus</taxon>
        <taxon>Aspergillus subgen. Circumdati</taxon>
    </lineage>
</organism>
<dbReference type="CDD" id="cd09272">
    <property type="entry name" value="RNase_HI_RT_Ty1"/>
    <property type="match status" value="1"/>
</dbReference>
<gene>
    <name evidence="1" type="ORF">EYZ11_013136</name>
</gene>
<name>A0A4S3J0L5_9EURO</name>
<evidence type="ECO:0000313" key="2">
    <source>
        <dbReference type="Proteomes" id="UP000308092"/>
    </source>
</evidence>
<sequence length="222" mass="24615">MNVHASSTGIRLSQEDYIRELVDSYGLQDAHPTKTPLDPGTVIDDTADAPDICRAACYLAEFNAAPTPKAWAALMHVLKYLKGTPTLGIEYQRRSTTTTNISPPIAYSDSDWGGPHTKARRSVGGYVFMLAGGPVSWQAKRQTCVAASSNEAEYITASEAAREARWIREIINNLRLFKESPAPSILLHMDNKGAIDLTSANIQTKRSKHIDIRYHYPLAWQR</sequence>
<dbReference type="Proteomes" id="UP000308092">
    <property type="component" value="Unassembled WGS sequence"/>
</dbReference>
<reference evidence="1 2" key="1">
    <citation type="submission" date="2019-03" db="EMBL/GenBank/DDBJ databases">
        <title>The genome sequence of a newly discovered highly antifungal drug resistant Aspergillus species, Aspergillus tanneri NIH 1004.</title>
        <authorList>
            <person name="Mounaud S."/>
            <person name="Singh I."/>
            <person name="Joardar V."/>
            <person name="Pakala S."/>
            <person name="Pakala S."/>
            <person name="Venepally P."/>
            <person name="Hoover J."/>
            <person name="Nierman W."/>
            <person name="Chung J."/>
            <person name="Losada L."/>
        </authorList>
    </citation>
    <scope>NUCLEOTIDE SEQUENCE [LARGE SCALE GENOMIC DNA]</scope>
    <source>
        <strain evidence="1 2">NIH1004</strain>
    </source>
</reference>
<evidence type="ECO:0008006" key="3">
    <source>
        <dbReference type="Google" id="ProtNLM"/>
    </source>
</evidence>
<protein>
    <recommendedName>
        <fullName evidence="3">Reverse transcriptase Ty1/copia-type domain-containing protein</fullName>
    </recommendedName>
</protein>
<dbReference type="PANTHER" id="PTHR11439">
    <property type="entry name" value="GAG-POL-RELATED RETROTRANSPOSON"/>
    <property type="match status" value="1"/>
</dbReference>
<dbReference type="VEuPathDB" id="FungiDB:EYZ11_013136"/>
<proteinExistence type="predicted"/>
<dbReference type="EMBL" id="SOSA01001223">
    <property type="protein sequence ID" value="THC87418.1"/>
    <property type="molecule type" value="Genomic_DNA"/>
</dbReference>
<dbReference type="PANTHER" id="PTHR11439:SF483">
    <property type="entry name" value="PEPTIDE SYNTHASE GLIP-LIKE, PUTATIVE (AFU_ORTHOLOGUE AFUA_3G12920)-RELATED"/>
    <property type="match status" value="1"/>
</dbReference>
<comment type="caution">
    <text evidence="1">The sequence shown here is derived from an EMBL/GenBank/DDBJ whole genome shotgun (WGS) entry which is preliminary data.</text>
</comment>
<evidence type="ECO:0000313" key="1">
    <source>
        <dbReference type="EMBL" id="THC87418.1"/>
    </source>
</evidence>
<accession>A0A4S3J0L5</accession>
<keyword evidence="2" id="KW-1185">Reference proteome</keyword>
<dbReference type="AlphaFoldDB" id="A0A4S3J0L5"/>
<dbReference type="STRING" id="1220188.A0A4S3J0L5"/>